<proteinExistence type="inferred from homology"/>
<dbReference type="InterPro" id="IPR046673">
    <property type="entry name" value="ToxA_N"/>
</dbReference>
<keyword evidence="3" id="KW-0433">Leucine-rich repeat</keyword>
<name>A0ABT2Y1X2_9PSED</name>
<protein>
    <recommendedName>
        <fullName evidence="2">RING-type E3 ubiquitin transferase</fullName>
        <ecNumber evidence="2">2.3.2.27</ecNumber>
    </recommendedName>
</protein>
<dbReference type="Gene3D" id="1.20.58.360">
    <property type="entry name" value="Shigella T3SS effector IpaH defines"/>
    <property type="match status" value="1"/>
</dbReference>
<dbReference type="PROSITE" id="PS52053">
    <property type="entry name" value="NEL"/>
    <property type="match status" value="1"/>
</dbReference>
<dbReference type="Pfam" id="PF20178">
    <property type="entry name" value="ToxA_N"/>
    <property type="match status" value="1"/>
</dbReference>
<evidence type="ECO:0000313" key="10">
    <source>
        <dbReference type="Proteomes" id="UP001063475"/>
    </source>
</evidence>
<organism evidence="9 10">
    <name type="scientific">Pseudomonas mercuritolerans</name>
    <dbReference type="NCBI Taxonomy" id="2951809"/>
    <lineage>
        <taxon>Bacteria</taxon>
        <taxon>Pseudomonadati</taxon>
        <taxon>Pseudomonadota</taxon>
        <taxon>Gammaproteobacteria</taxon>
        <taxon>Pseudomonadales</taxon>
        <taxon>Pseudomonadaceae</taxon>
        <taxon>Pseudomonas</taxon>
    </lineage>
</organism>
<dbReference type="InterPro" id="IPR029487">
    <property type="entry name" value="NEL_dom"/>
</dbReference>
<evidence type="ECO:0000256" key="2">
    <source>
        <dbReference type="ARBA" id="ARBA00012483"/>
    </source>
</evidence>
<dbReference type="Gene3D" id="3.80.10.10">
    <property type="entry name" value="Ribonuclease Inhibitor"/>
    <property type="match status" value="1"/>
</dbReference>
<keyword evidence="6" id="KW-0964">Secreted</keyword>
<evidence type="ECO:0000256" key="1">
    <source>
        <dbReference type="ARBA" id="ARBA00000900"/>
    </source>
</evidence>
<dbReference type="PANTHER" id="PTHR48051">
    <property type="match status" value="1"/>
</dbReference>
<evidence type="ECO:0000256" key="6">
    <source>
        <dbReference type="PROSITE-ProRule" id="PRU01398"/>
    </source>
</evidence>
<evidence type="ECO:0000313" key="9">
    <source>
        <dbReference type="EMBL" id="MCV2224186.1"/>
    </source>
</evidence>
<keyword evidence="5" id="KW-0843">Virulence</keyword>
<evidence type="ECO:0000256" key="5">
    <source>
        <dbReference type="ARBA" id="ARBA00023026"/>
    </source>
</evidence>
<dbReference type="InterPro" id="IPR050216">
    <property type="entry name" value="LRR_domain-containing"/>
</dbReference>
<dbReference type="Pfam" id="PF14496">
    <property type="entry name" value="NEL"/>
    <property type="match status" value="1"/>
</dbReference>
<comment type="catalytic activity">
    <reaction evidence="1">
        <text>S-ubiquitinyl-[E2 ubiquitin-conjugating enzyme]-L-cysteine + [acceptor protein]-L-lysine = [E2 ubiquitin-conjugating enzyme]-L-cysteine + N(6)-ubiquitinyl-[acceptor protein]-L-lysine.</text>
        <dbReference type="EC" id="2.3.2.27"/>
    </reaction>
</comment>
<dbReference type="EC" id="2.3.2.27" evidence="2"/>
<comment type="similarity">
    <text evidence="6">Belongs to the LRR-containing bacterial E3 ligase family.</text>
</comment>
<accession>A0ABT2Y1X2</accession>
<evidence type="ECO:0000259" key="8">
    <source>
        <dbReference type="PROSITE" id="PS52053"/>
    </source>
</evidence>
<dbReference type="Proteomes" id="UP001063475">
    <property type="component" value="Unassembled WGS sequence"/>
</dbReference>
<evidence type="ECO:0000256" key="3">
    <source>
        <dbReference type="ARBA" id="ARBA00022614"/>
    </source>
</evidence>
<evidence type="ECO:0000256" key="7">
    <source>
        <dbReference type="SAM" id="Coils"/>
    </source>
</evidence>
<dbReference type="PANTHER" id="PTHR48051:SF1">
    <property type="entry name" value="RAS SUPPRESSOR PROTEIN 1"/>
    <property type="match status" value="1"/>
</dbReference>
<dbReference type="SUPFAM" id="SSF52058">
    <property type="entry name" value="L domain-like"/>
    <property type="match status" value="1"/>
</dbReference>
<keyword evidence="6" id="KW-1035">Host cytoplasm</keyword>
<reference evidence="9" key="1">
    <citation type="submission" date="2022-06" db="EMBL/GenBank/DDBJ databases">
        <title>De novo draft assembly of the Pseudomonas mercurotoleraris sp. nov., isolated from the plants rhizosphere.</title>
        <authorList>
            <person name="Robas M."/>
            <person name="Gonzalez D."/>
            <person name="Fernandez V.M."/>
            <person name="Luna L."/>
            <person name="Provanza A."/>
            <person name="Jimenez P.A."/>
        </authorList>
    </citation>
    <scope>NUCLEOTIDE SEQUENCE</scope>
    <source>
        <strain evidence="9">SAICEUPSM</strain>
    </source>
</reference>
<sequence length="1705" mass="192909">MPTASLPAEPTDKGQHYEFIKSAVSEPFKNATVSRGQALAATPLNVEPWYTNVGAGSMEKLAAANLKAWTSQNSVDHALAKTDLYAFAEPLLKALIKQRHGIEPDVRNTYLLLYQSKKLPWYTINISEGTTGRTVSLLDAALHNFASHEQVEQGSAYISKPDARGLFDVLPIANKMSIARFQTLCRDLDLGGQYKTHLEQLLLPTEPLAQGVLQARVMAAQKDALAAAALMAMLRQDIQYDAYEMILKLIDGDSRALLDGIPIRCCDLSMLETPLTGVLLMVHGARASQGQRRLIVYVPHDPDHPLKDYDSLGAFRDELTRQLREDRYSQATRQTYRQFFSQFVDQQQRGHFFALLEQRLFTISYHPRTDPNDQRPPWRKTPVAKPRLQFNHLPVRGNYWRHAYEQKLNKILNDAREVAVSTAAADSKARWEWWENFKKIVSDVFNVALLIATPFVPGLGELMMAYTAYQLTTEVIEGVVDLAEGLWQEAADHVIGVVTSVIELAAFGAAGQIGSAFKIKLSPLVEGMRPVELPDGRPSLWHRDLSPYARNDLALEPQSRPDRHGLHQHPSGKVLPLEGKLYVVDKASTDPAVNTHRIQHPRRANAYQPQVEHNGHGAWVHEAENPLDWPDARLMPRLGHSVDNFTPTQLEQIQRTSGTSHGELRRMHLDNNPPPPLLADTVKRFSAREQVRNATASIRNGQAIDADSVWLEPILTSLPGWPPARALEVFANQELTGYSRKYGNPLAQQSDTLRISLADLNAGELPERVTAFLREEELNSLLGPMLTPEQRVPALRNQLADAVKKRRNDVARHVYQAGERGTSDELRTVKQVFPELPLPLAEKVVARARPAELQTIREEHRLPLRLKTEARELDFEASTSRAYEGFYGDGPTTAQSERLALNTLKINSDSFADLHIEVRDGSPEGPLRCSAGPQDATNVRRLIRDEKGRYEVLDVDGRSVHANADFYESLLQALPDEALASIELRRGQGEGFKLWIMDRCALPSERRIALAEPPIRPVIPHETERLVRGWPRFLGSPTPEQRISELYPLMNEREVTAFVETLTRRGKHLEAIDQLESERNQLQSELRNWRDGYSERDGETGHPHLSIEFQREGGQFILDRLTECFDRNSEIFGERSVHPDQGYTLDLSSDLQNHKLENWWNDLRRRPKMKPYFDRITALKIDRARLPPDPSILLSTFPNLRQLSARQCELKELPSILGLMRQMEQLDLADNAIRLTTESHQDLGALDRLRTLNLNGNRLQIPPDVSRMDHLTNLHLRDTRLKAWPEGLFEVGSTPKQRPRSFTLDMRGTNVDTLPEVAAKSDQELILSRSRLDPSSLTPDDRIRYGKYRESAGFSAVQDYLPAASDELLHWKTFPRNSIDFSPSGSLSRYREESWHDLMAEPDSAGFFSVIRKQRESADYHTDEGRRRLTQRVWEMVDAAAVDAKLREALFKQIVSPEDRGDLGAQLFNSLGMKVLVSKAYTESTSPAMLEDRLVRLARGAARLNKVADEAAFEYKTQEALNASDPKNLAPDEVEVHMVYETALAGRLQLPWQTDQMLYRPRSGVTVEKVDASYARIIQGEQGDGLVNAMLDLDSDNFWADHLRKTYPELYELNDRTFEPMEGLLDELREAKAEWADPNGQANPHTLAAKMQKLADQLDIADEPGLFDEVPMSQQRYQELLNGIGYKRNELSRRLTREAMARAGL</sequence>
<dbReference type="EMBL" id="JAMSHA010000008">
    <property type="protein sequence ID" value="MCV2224186.1"/>
    <property type="molecule type" value="Genomic_DNA"/>
</dbReference>
<dbReference type="RefSeq" id="WP_263471218.1">
    <property type="nucleotide sequence ID" value="NZ_JAMSHA010000008.1"/>
</dbReference>
<dbReference type="InterPro" id="IPR032675">
    <property type="entry name" value="LRR_dom_sf"/>
</dbReference>
<comment type="caution">
    <text evidence="9">The sequence shown here is derived from an EMBL/GenBank/DDBJ whole genome shotgun (WGS) entry which is preliminary data.</text>
</comment>
<keyword evidence="10" id="KW-1185">Reference proteome</keyword>
<keyword evidence="4" id="KW-0677">Repeat</keyword>
<keyword evidence="6" id="KW-0833">Ubl conjugation pathway</keyword>
<feature type="coiled-coil region" evidence="7">
    <location>
        <begin position="1065"/>
        <end position="1092"/>
    </location>
</feature>
<keyword evidence="7" id="KW-0175">Coiled coil</keyword>
<comment type="caution">
    <text evidence="6">Lacks conserved residue(s) required for the propagation of feature annotation.</text>
</comment>
<evidence type="ECO:0000256" key="4">
    <source>
        <dbReference type="ARBA" id="ARBA00022737"/>
    </source>
</evidence>
<feature type="domain" description="NEL" evidence="8">
    <location>
        <begin position="1363"/>
        <end position="1705"/>
    </location>
</feature>
<gene>
    <name evidence="9" type="ORF">ND528_21730</name>
</gene>